<evidence type="ECO:0000256" key="1">
    <source>
        <dbReference type="SAM" id="MobiDB-lite"/>
    </source>
</evidence>
<organism evidence="2 3">
    <name type="scientific">Streblomastix strix</name>
    <dbReference type="NCBI Taxonomy" id="222440"/>
    <lineage>
        <taxon>Eukaryota</taxon>
        <taxon>Metamonada</taxon>
        <taxon>Preaxostyla</taxon>
        <taxon>Oxymonadida</taxon>
        <taxon>Streblomastigidae</taxon>
        <taxon>Streblomastix</taxon>
    </lineage>
</organism>
<dbReference type="Proteomes" id="UP000324800">
    <property type="component" value="Unassembled WGS sequence"/>
</dbReference>
<feature type="region of interest" description="Disordered" evidence="1">
    <location>
        <begin position="1988"/>
        <end position="2011"/>
    </location>
</feature>
<dbReference type="PANTHER" id="PTHR36812:SF9">
    <property type="entry name" value="MYB-LIKE PROTEIN X ISOFORM X1"/>
    <property type="match status" value="1"/>
</dbReference>
<reference evidence="2 3" key="1">
    <citation type="submission" date="2019-03" db="EMBL/GenBank/DDBJ databases">
        <title>Single cell metagenomics reveals metabolic interactions within the superorganism composed of flagellate Streblomastix strix and complex community of Bacteroidetes bacteria on its surface.</title>
        <authorList>
            <person name="Treitli S.C."/>
            <person name="Kolisko M."/>
            <person name="Husnik F."/>
            <person name="Keeling P."/>
            <person name="Hampl V."/>
        </authorList>
    </citation>
    <scope>NUCLEOTIDE SEQUENCE [LARGE SCALE GENOMIC DNA]</scope>
    <source>
        <strain evidence="2">ST1C</strain>
    </source>
</reference>
<dbReference type="EMBL" id="SNRW01001040">
    <property type="protein sequence ID" value="KAA6398068.1"/>
    <property type="molecule type" value="Genomic_DNA"/>
</dbReference>
<feature type="region of interest" description="Disordered" evidence="1">
    <location>
        <begin position="159"/>
        <end position="178"/>
    </location>
</feature>
<feature type="region of interest" description="Disordered" evidence="1">
    <location>
        <begin position="997"/>
        <end position="1029"/>
    </location>
</feature>
<protein>
    <submittedName>
        <fullName evidence="2">Uncharacterized protein</fullName>
    </submittedName>
</protein>
<feature type="compositionally biased region" description="Acidic residues" evidence="1">
    <location>
        <begin position="2706"/>
        <end position="2726"/>
    </location>
</feature>
<feature type="region of interest" description="Disordered" evidence="1">
    <location>
        <begin position="2391"/>
        <end position="2430"/>
    </location>
</feature>
<feature type="region of interest" description="Disordered" evidence="1">
    <location>
        <begin position="2316"/>
        <end position="2370"/>
    </location>
</feature>
<evidence type="ECO:0000313" key="2">
    <source>
        <dbReference type="EMBL" id="KAA6398068.1"/>
    </source>
</evidence>
<evidence type="ECO:0000313" key="3">
    <source>
        <dbReference type="Proteomes" id="UP000324800"/>
    </source>
</evidence>
<comment type="caution">
    <text evidence="2">The sequence shown here is derived from an EMBL/GenBank/DDBJ whole genome shotgun (WGS) entry which is preliminary data.</text>
</comment>
<gene>
    <name evidence="2" type="ORF">EZS28_006409</name>
</gene>
<feature type="non-terminal residue" evidence="2">
    <location>
        <position position="1"/>
    </location>
</feature>
<accession>A0A5J4WSZ4</accession>
<proteinExistence type="predicted"/>
<name>A0A5J4WSZ4_9EUKA</name>
<feature type="compositionally biased region" description="Basic and acidic residues" evidence="1">
    <location>
        <begin position="1993"/>
        <end position="2004"/>
    </location>
</feature>
<feature type="region of interest" description="Disordered" evidence="1">
    <location>
        <begin position="2706"/>
        <end position="2738"/>
    </location>
</feature>
<dbReference type="PANTHER" id="PTHR36812">
    <property type="entry name" value="NEUROFILAMENT TRIPLET M PROTEIN-LIKE PROTEIN"/>
    <property type="match status" value="1"/>
</dbReference>
<feature type="compositionally biased region" description="Basic and acidic residues" evidence="1">
    <location>
        <begin position="2321"/>
        <end position="2333"/>
    </location>
</feature>
<feature type="compositionally biased region" description="Basic and acidic residues" evidence="1">
    <location>
        <begin position="2340"/>
        <end position="2370"/>
    </location>
</feature>
<feature type="region of interest" description="Disordered" evidence="1">
    <location>
        <begin position="1084"/>
        <end position="1103"/>
    </location>
</feature>
<sequence length="2738" mass="314969">IMHGKWYEVLPTLFTTKAYAGAKLHSLLLVEEEKTIDIEKDKEIIKSKELNSKQILKQPTYYPDKQAQALKQGENLRVCYSSTVFKLREDIVEPIDASAVGIDNSKQTLALCGANGAIVQITSAEVRIIPTLRFSATLSGQIQNSPQGQQNINNLNKSSIQQNDQQEQQNDDQKQVQQKEEQSWEILSEFVGYDVQQGILWPAPLLLSEEQCKQKLLNIQQNKSTSSINSSINQNHKYDQPSKKDDTKQRVIFECGCISDNLIAVSYKCVVFVLVWNPSKPKFTTTKTSQQSSKSQRSITQLPAIIHPVATLCFPSPVKALAASTICTRSFLIVGCESPPAVFLYRLDTIRISQQSEASRNQLWTDSEKLLNNIKYQIVYPTVLQPNSSLVIQNGNKNDINKNQSENNYSIKLGKGNDCSIISSEADNNSEQELKPKRQLQSRYIEVLSGSHQYVEVQYSSNAAMTRIFDLFPYDKPEQIVFTTFNRQVRIYSQKELEASDLDPAYGLSRLKQSCAQYALQNGEESLISKRRYFRNEGAVLMIAGHNGQLATTIAPLAVILDFPPEQPNNDQLLNTAQFFFPSLVTTMRVYPQRVKMAEDEGIVYVFGDRISALTWNNIACKIFWTDLENAGMMHSLVPMRVADEQPSLIFNVDEDEKSLLFSDDNSLFGSLPSIIGENSHKTDIPHPTIAWIDYLEQKLTFGTINKRRMVTRDIKDVSSQPLAIAHIPNMHAIAILCREHSSYPYDNAVEEYQQEQNNKKDKISTLKQKEYNDRKQIEQGVVQYKGSGITGSLMGLGLDVTGIVGNESQMYMPFHDLYTNYLQESEKIKNRNAISEIRHQFKSPISKSTTNEQLNNEQNIKKEVESNLKLSIQYFHESVPDLDSKGDPFVDIAADWFIESHKNQFKDYRPKRLPPYKLNTSKINLGYSMKSNFAQAFPEHLSPQNIQKALKKNNLFFSSLKKQLVSTTKNDLLLLNNKLIQPPKLDREVEINEQLPLPSKNRQQPFDAIPPEQFSTLLSSDPKTDEQSKIKENTIEFNAEVFEQYVKTVTNPFMIILYDESEMRLRIGDLNLSHLNLDFGKSSNELQKQSPKQDEQNSEQQYGDIHKLDTEVISTQLYNFFSMICVTMPTQQGFNEIQKILRENINELEQASRELGYDTQQMDKAEKIYKEFDESEFRVDATQIRNLIKLQNQLNINDTYQGEQLIQDAQTGIQTNLWQASQSQQINQIDEKIDENELTKLQGHLRGKNNKDTTQTQYDVRNSMLMPQQTGTYYDRYARSFLCVVGRESIVGLSSDNSPIRSSLNSPFQSHLFVEIEEEPFYESMVTDIFIFEVDRHHILGNARFKARQLLEKQIDEYCLDKDGNVINQEELIHFTDEQIQKSLDESEFLNVSHFDSSTSVMTTIYDKLQLLNISLTLFKRIRILGGVQAIYGYPSTLVVLNGCHAFVFLLGPRLDDKEVSTISKIYNLKGNEKNKQQMNKHNQYIHTVNGDGQQQLNDETCTCTTPLYTDKGKLFPTLPQHASIRNVRNITDSKGNLKLKYRISLPKFRQFYVYNNYTSAVPTKPVESFAFHNPYTFNVRLVTQIIAPSPITQIQLQLVQYKSYLYPVQTAVQAFTGLNEYSTFRGITMDHKMINLVPQFMLPPHYLRASVVFSPNGFAFIDLYFGKSVQANNIMRFQLPQICVYNPKDVEIFENSMRLLKESLKIKNNKPKSTPENITNYYANTPPVILAYVKKQDTEMIELLNGSIMPLAFAQRRCRHCKRILKVRKDFSLTHDQNAYFKQQDNNPPSQQINFQEKMIQTQQNSVSNYLTDVIEPKVVATDIITSQLILPPLNGTDLASAAGIYLKHRYRDLVKTAAAYSQLSKLIAQAYAPSIIIDASPLGINQFGLVSDNEVLIYVLLPNPLFKRQNQLRVKKNDNSFQNDGYEYLPLCAVLNVRIPTPTHFSFILRSSAGVNSILTGSRNIFIRKLYRNLEVLQNRDLSEGTMIKNDSESNQDKNQEKLQSPSQRDIELANIIKEEQNDDNLYAEDLDDNYQQNPISGKTYHFKQFTLQPDGALQSFPEIPSFTVFSRTGKITKAIPSNQDRIPTRDIFLTLHVYAVLDGNFGDVWKNSQIEIFKDFSDVDQQLNKLVIVEQAIREFITTGRIARRPPIPLIDFIPPQYGFRTGKFLTGEQIFGLSPLPITPEATNWRFMSLINFIRTTDHFLKFAQNLSRTRLIFRELMRRFIKYFQSLNLNENIIDDVQDKDLENVLEKEVFTLLRIISKPVQNLSIFITEQEQQNPSVAHIHHAHHRNKSEGSIEKYNENRMEYKNNNQENDTRKNENEKESQDQINQEQNKKHYHEKDHKYKREKERNQKSKEKLDKNLEFGKEKKQFVSKGTDIEKELQNVEQKEPDHQIQSDSKQFKESKPPFKESKPPFKESNTDKDFIHIKDIKIEPLDIKHYSLSSFPERDEYGQLLLKVSHPLRRVELSPIEEFDGELQHSFDEKLDQNKVEQQWKELSEENQDLIVGKQNENENLLLNLASNKNIDNPIPQTKPQLQRVQYYKHFPKYNQTQKDVDWQENISSVLTKPIKQQINRQAKIQQDQLPSWQLITSPTGSQNIFDKQILESLNVPPDFTHSQQTSQSLFDSQNLDIIVDQQIDLNQEDQSPQLGATRIQQTSIQILPQQQLLLSDQFSADPITAFQTNRTKPGAIPLIIDLNDEEGGDITEDDQGEKDDTADEKENLIGQINQF</sequence>